<sequence>MKNSLIRLDGKYISTVQLQMPEDQIWSAPPLSLIEPYLRDVRFLHLARMGRGCKLDPTHVNALVEIWRPETRFRFPCEGCTITLEDVQLQLRLPVDGPIGIGSVVAADWRDVCEQLLMRVLDKIFGARIDMNWLKRNIVELNAESREVEREQHARAYIFRIIEGLLMLDKSRNLVHLRWLLKFVDFREMSRHSWRKTRLVRCAFLLSPK</sequence>
<dbReference type="Pfam" id="PF10536">
    <property type="entry name" value="PMD"/>
    <property type="match status" value="1"/>
</dbReference>
<evidence type="ECO:0000313" key="3">
    <source>
        <dbReference type="Proteomes" id="UP001358586"/>
    </source>
</evidence>
<gene>
    <name evidence="2" type="ORF">PVK06_023479</name>
</gene>
<dbReference type="PANTHER" id="PTHR46033">
    <property type="entry name" value="PROTEIN MAIN-LIKE 2"/>
    <property type="match status" value="1"/>
</dbReference>
<evidence type="ECO:0000259" key="1">
    <source>
        <dbReference type="Pfam" id="PF10536"/>
    </source>
</evidence>
<dbReference type="InterPro" id="IPR044824">
    <property type="entry name" value="MAIN-like"/>
</dbReference>
<dbReference type="EMBL" id="JARKNE010000007">
    <property type="protein sequence ID" value="KAK5818538.1"/>
    <property type="molecule type" value="Genomic_DNA"/>
</dbReference>
<dbReference type="InterPro" id="IPR019557">
    <property type="entry name" value="AminoTfrase-like_pln_mobile"/>
</dbReference>
<protein>
    <recommendedName>
        <fullName evidence="1">Aminotransferase-like plant mobile domain-containing protein</fullName>
    </recommendedName>
</protein>
<proteinExistence type="predicted"/>
<name>A0ABR0PBC1_GOSAR</name>
<organism evidence="2 3">
    <name type="scientific">Gossypium arboreum</name>
    <name type="common">Tree cotton</name>
    <name type="synonym">Gossypium nanking</name>
    <dbReference type="NCBI Taxonomy" id="29729"/>
    <lineage>
        <taxon>Eukaryota</taxon>
        <taxon>Viridiplantae</taxon>
        <taxon>Streptophyta</taxon>
        <taxon>Embryophyta</taxon>
        <taxon>Tracheophyta</taxon>
        <taxon>Spermatophyta</taxon>
        <taxon>Magnoliopsida</taxon>
        <taxon>eudicotyledons</taxon>
        <taxon>Gunneridae</taxon>
        <taxon>Pentapetalae</taxon>
        <taxon>rosids</taxon>
        <taxon>malvids</taxon>
        <taxon>Malvales</taxon>
        <taxon>Malvaceae</taxon>
        <taxon>Malvoideae</taxon>
        <taxon>Gossypium</taxon>
    </lineage>
</organism>
<accession>A0ABR0PBC1</accession>
<comment type="caution">
    <text evidence="2">The sequence shown here is derived from an EMBL/GenBank/DDBJ whole genome shotgun (WGS) entry which is preliminary data.</text>
</comment>
<dbReference type="Proteomes" id="UP001358586">
    <property type="component" value="Chromosome 7"/>
</dbReference>
<evidence type="ECO:0000313" key="2">
    <source>
        <dbReference type="EMBL" id="KAK5818538.1"/>
    </source>
</evidence>
<keyword evidence="3" id="KW-1185">Reference proteome</keyword>
<reference evidence="2 3" key="1">
    <citation type="submission" date="2023-03" db="EMBL/GenBank/DDBJ databases">
        <title>WGS of Gossypium arboreum.</title>
        <authorList>
            <person name="Yu D."/>
        </authorList>
    </citation>
    <scope>NUCLEOTIDE SEQUENCE [LARGE SCALE GENOMIC DNA]</scope>
    <source>
        <tissue evidence="2">Leaf</tissue>
    </source>
</reference>
<feature type="domain" description="Aminotransferase-like plant mobile" evidence="1">
    <location>
        <begin position="48"/>
        <end position="194"/>
    </location>
</feature>
<dbReference type="PANTHER" id="PTHR46033:SF8">
    <property type="entry name" value="PROTEIN MAINTENANCE OF MERISTEMS-LIKE"/>
    <property type="match status" value="1"/>
</dbReference>